<dbReference type="Proteomes" id="UP000574390">
    <property type="component" value="Unassembled WGS sequence"/>
</dbReference>
<dbReference type="GO" id="GO:0003743">
    <property type="term" value="F:translation initiation factor activity"/>
    <property type="evidence" value="ECO:0007669"/>
    <property type="project" value="UniProtKB-KW"/>
</dbReference>
<dbReference type="EMBL" id="JABANM010000282">
    <property type="protein sequence ID" value="KAF4756246.1"/>
    <property type="molecule type" value="Genomic_DNA"/>
</dbReference>
<sequence>KQYIAQYEAGDRDFASQQRAAAVADRKAIQNDFRSMLKDLKEYRAEMCKSQGCEDWEQGFKRLAASRETVTFTETREIDQGKPQEELYSF</sequence>
<organism evidence="1 2">
    <name type="scientific">Perkinsus olseni</name>
    <name type="common">Perkinsus atlanticus</name>
    <dbReference type="NCBI Taxonomy" id="32597"/>
    <lineage>
        <taxon>Eukaryota</taxon>
        <taxon>Sar</taxon>
        <taxon>Alveolata</taxon>
        <taxon>Perkinsozoa</taxon>
        <taxon>Perkinsea</taxon>
        <taxon>Perkinsida</taxon>
        <taxon>Perkinsidae</taxon>
        <taxon>Perkinsus</taxon>
    </lineage>
</organism>
<keyword evidence="1" id="KW-0648">Protein biosynthesis</keyword>
<proteinExistence type="predicted"/>
<dbReference type="AlphaFoldDB" id="A0A7J6UGN9"/>
<protein>
    <submittedName>
        <fullName evidence="1">Translation initiation factor 3 subunit b</fullName>
    </submittedName>
</protein>
<name>A0A7J6UGN9_PEROL</name>
<keyword evidence="1" id="KW-0396">Initiation factor</keyword>
<gene>
    <name evidence="1" type="primary">PRT1_3</name>
    <name evidence="1" type="ORF">FOZ62_021702</name>
</gene>
<feature type="non-terminal residue" evidence="1">
    <location>
        <position position="90"/>
    </location>
</feature>
<evidence type="ECO:0000313" key="1">
    <source>
        <dbReference type="EMBL" id="KAF4756246.1"/>
    </source>
</evidence>
<evidence type="ECO:0000313" key="2">
    <source>
        <dbReference type="Proteomes" id="UP000574390"/>
    </source>
</evidence>
<reference evidence="1 2" key="1">
    <citation type="submission" date="2020-04" db="EMBL/GenBank/DDBJ databases">
        <title>Perkinsus olseni comparative genomics.</title>
        <authorList>
            <person name="Bogema D.R."/>
        </authorList>
    </citation>
    <scope>NUCLEOTIDE SEQUENCE [LARGE SCALE GENOMIC DNA]</scope>
    <source>
        <strain evidence="1">ATCC PRA-205</strain>
    </source>
</reference>
<comment type="caution">
    <text evidence="1">The sequence shown here is derived from an EMBL/GenBank/DDBJ whole genome shotgun (WGS) entry which is preliminary data.</text>
</comment>
<accession>A0A7J6UGN9</accession>